<feature type="compositionally biased region" description="Gly residues" evidence="1">
    <location>
        <begin position="43"/>
        <end position="53"/>
    </location>
</feature>
<evidence type="ECO:0000313" key="2">
    <source>
        <dbReference type="EMBL" id="MBY8880175.1"/>
    </source>
</evidence>
<feature type="compositionally biased region" description="Gly residues" evidence="1">
    <location>
        <begin position="118"/>
        <end position="144"/>
    </location>
</feature>
<gene>
    <name evidence="2" type="ORF">K7862_21430</name>
</gene>
<name>A0ABS7QAI9_9ACTN</name>
<feature type="compositionally biased region" description="Low complexity" evidence="1">
    <location>
        <begin position="54"/>
        <end position="71"/>
    </location>
</feature>
<protein>
    <submittedName>
        <fullName evidence="2">Uncharacterized protein</fullName>
    </submittedName>
</protein>
<proteinExistence type="predicted"/>
<organism evidence="2 3">
    <name type="scientific">Actinacidiphila acidipaludis</name>
    <dbReference type="NCBI Taxonomy" id="2873382"/>
    <lineage>
        <taxon>Bacteria</taxon>
        <taxon>Bacillati</taxon>
        <taxon>Actinomycetota</taxon>
        <taxon>Actinomycetes</taxon>
        <taxon>Kitasatosporales</taxon>
        <taxon>Streptomycetaceae</taxon>
        <taxon>Actinacidiphila</taxon>
    </lineage>
</organism>
<reference evidence="2 3" key="1">
    <citation type="submission" date="2021-08" db="EMBL/GenBank/DDBJ databases">
        <title>WGS of actinomycetes from Thailand.</title>
        <authorList>
            <person name="Thawai C."/>
        </authorList>
    </citation>
    <scope>NUCLEOTIDE SEQUENCE [LARGE SCALE GENOMIC DNA]</scope>
    <source>
        <strain evidence="2 3">PLK6-54</strain>
    </source>
</reference>
<evidence type="ECO:0000256" key="1">
    <source>
        <dbReference type="SAM" id="MobiDB-lite"/>
    </source>
</evidence>
<feature type="region of interest" description="Disordered" evidence="1">
    <location>
        <begin position="43"/>
        <end position="163"/>
    </location>
</feature>
<sequence length="294" mass="28209">MGSMRNPVGPLPSSIYWRRRAVVLCLLALAVVLVVWAVNSGGGGGGKGSGGPTGSHTPVATITAGPAPTGTHISGRPGGRDTAPSDGSTDGGAGSGSSDGAGSGGTAGSAGSDTAGSGTAGSDGTGGGTAGSSGGTSDGGGSGGSASDATSGGELPVGSTLPDCAPGSVQLALASAQNSYGPGETPAFRLTATNTSEVTCKVDFGPAKAVFTVTKATDNSHVWASDDCPKTGAYLMQVPAHGSTTYTVHWNEKNSSAKCASPKGQQAALGTTYLVSAQMSGYGSKQVSFVLSSD</sequence>
<comment type="caution">
    <text evidence="2">The sequence shown here is derived from an EMBL/GenBank/DDBJ whole genome shotgun (WGS) entry which is preliminary data.</text>
</comment>
<dbReference type="Proteomes" id="UP000778578">
    <property type="component" value="Unassembled WGS sequence"/>
</dbReference>
<dbReference type="EMBL" id="JAINZZ010000028">
    <property type="protein sequence ID" value="MBY8880175.1"/>
    <property type="molecule type" value="Genomic_DNA"/>
</dbReference>
<accession>A0ABS7QAI9</accession>
<feature type="compositionally biased region" description="Gly residues" evidence="1">
    <location>
        <begin position="89"/>
        <end position="108"/>
    </location>
</feature>
<keyword evidence="3" id="KW-1185">Reference proteome</keyword>
<evidence type="ECO:0000313" key="3">
    <source>
        <dbReference type="Proteomes" id="UP000778578"/>
    </source>
</evidence>